<dbReference type="EMBL" id="BSNC01000002">
    <property type="protein sequence ID" value="GLP95284.1"/>
    <property type="molecule type" value="Genomic_DNA"/>
</dbReference>
<dbReference type="AlphaFoldDB" id="A0AA37RTY8"/>
<name>A0AA37RTY8_9GAMM</name>
<organism evidence="1 2">
    <name type="scientific">Paraferrimonas sedimenticola</name>
    <dbReference type="NCBI Taxonomy" id="375674"/>
    <lineage>
        <taxon>Bacteria</taxon>
        <taxon>Pseudomonadati</taxon>
        <taxon>Pseudomonadota</taxon>
        <taxon>Gammaproteobacteria</taxon>
        <taxon>Alteromonadales</taxon>
        <taxon>Ferrimonadaceae</taxon>
        <taxon>Paraferrimonas</taxon>
    </lineage>
</organism>
<protein>
    <submittedName>
        <fullName evidence="1">Uncharacterized protein</fullName>
    </submittedName>
</protein>
<evidence type="ECO:0000313" key="1">
    <source>
        <dbReference type="EMBL" id="GLP95284.1"/>
    </source>
</evidence>
<keyword evidence="2" id="KW-1185">Reference proteome</keyword>
<dbReference type="Proteomes" id="UP001161422">
    <property type="component" value="Unassembled WGS sequence"/>
</dbReference>
<reference evidence="1" key="2">
    <citation type="submission" date="2023-01" db="EMBL/GenBank/DDBJ databases">
        <title>Draft genome sequence of Paraferrimonas sedimenticola strain NBRC 101628.</title>
        <authorList>
            <person name="Sun Q."/>
            <person name="Mori K."/>
        </authorList>
    </citation>
    <scope>NUCLEOTIDE SEQUENCE</scope>
    <source>
        <strain evidence="1">NBRC 101628</strain>
    </source>
</reference>
<accession>A0AA37RTY8</accession>
<dbReference type="RefSeq" id="WP_095506610.1">
    <property type="nucleotide sequence ID" value="NZ_BSNC01000002.1"/>
</dbReference>
<reference evidence="1" key="1">
    <citation type="journal article" date="2014" name="Int. J. Syst. Evol. Microbiol.">
        <title>Complete genome sequence of Corynebacterium casei LMG S-19264T (=DSM 44701T), isolated from a smear-ripened cheese.</title>
        <authorList>
            <consortium name="US DOE Joint Genome Institute (JGI-PGF)"/>
            <person name="Walter F."/>
            <person name="Albersmeier A."/>
            <person name="Kalinowski J."/>
            <person name="Ruckert C."/>
        </authorList>
    </citation>
    <scope>NUCLEOTIDE SEQUENCE</scope>
    <source>
        <strain evidence="1">NBRC 101628</strain>
    </source>
</reference>
<proteinExistence type="predicted"/>
<comment type="caution">
    <text evidence="1">The sequence shown here is derived from an EMBL/GenBank/DDBJ whole genome shotgun (WGS) entry which is preliminary data.</text>
</comment>
<evidence type="ECO:0000313" key="2">
    <source>
        <dbReference type="Proteomes" id="UP001161422"/>
    </source>
</evidence>
<gene>
    <name evidence="1" type="ORF">GCM10007895_05900</name>
</gene>
<sequence>MFPNYPQWSDITEAGPYPMFPFPEPPNLPHAIQDKAIGPQALGDDSGLNNQRYWAVAQNANGDVVLFAAKQS</sequence>